<dbReference type="AlphaFoldDB" id="A0A7J8YX19"/>
<gene>
    <name evidence="2" type="ORF">Golax_016402</name>
</gene>
<dbReference type="InterPro" id="IPR052929">
    <property type="entry name" value="RNase_H-like_EbsB-rel"/>
</dbReference>
<dbReference type="EMBL" id="JABEZV010000001">
    <property type="protein sequence ID" value="MBA0704127.1"/>
    <property type="molecule type" value="Genomic_DNA"/>
</dbReference>
<dbReference type="Proteomes" id="UP000593574">
    <property type="component" value="Unassembled WGS sequence"/>
</dbReference>
<dbReference type="GO" id="GO:0003676">
    <property type="term" value="F:nucleic acid binding"/>
    <property type="evidence" value="ECO:0007669"/>
    <property type="project" value="InterPro"/>
</dbReference>
<dbReference type="GO" id="GO:0004523">
    <property type="term" value="F:RNA-DNA hybrid ribonuclease activity"/>
    <property type="evidence" value="ECO:0007669"/>
    <property type="project" value="InterPro"/>
</dbReference>
<proteinExistence type="predicted"/>
<name>A0A7J8YX19_9ROSI</name>
<dbReference type="InterPro" id="IPR002156">
    <property type="entry name" value="RNaseH_domain"/>
</dbReference>
<dbReference type="CDD" id="cd06222">
    <property type="entry name" value="RNase_H_like"/>
    <property type="match status" value="1"/>
</dbReference>
<evidence type="ECO:0000259" key="1">
    <source>
        <dbReference type="Pfam" id="PF13456"/>
    </source>
</evidence>
<comment type="caution">
    <text evidence="2">The sequence shown here is derived from an EMBL/GenBank/DDBJ whole genome shotgun (WGS) entry which is preliminary data.</text>
</comment>
<keyword evidence="3" id="KW-1185">Reference proteome</keyword>
<dbReference type="PANTHER" id="PTHR47074:SF61">
    <property type="entry name" value="RNASE H TYPE-1 DOMAIN-CONTAINING PROTEIN"/>
    <property type="match status" value="1"/>
</dbReference>
<reference evidence="2 3" key="1">
    <citation type="journal article" date="2019" name="Genome Biol. Evol.">
        <title>Insights into the evolution of the New World diploid cottons (Gossypium, subgenus Houzingenia) based on genome sequencing.</title>
        <authorList>
            <person name="Grover C.E."/>
            <person name="Arick M.A. 2nd"/>
            <person name="Thrash A."/>
            <person name="Conover J.L."/>
            <person name="Sanders W.S."/>
            <person name="Peterson D.G."/>
            <person name="Frelichowski J.E."/>
            <person name="Scheffler J.A."/>
            <person name="Scheffler B.E."/>
            <person name="Wendel J.F."/>
        </authorList>
    </citation>
    <scope>NUCLEOTIDE SEQUENCE [LARGE SCALE GENOMIC DNA]</scope>
    <source>
        <strain evidence="2">4</strain>
        <tissue evidence="2">Leaf</tissue>
    </source>
</reference>
<protein>
    <recommendedName>
        <fullName evidence="1">RNase H type-1 domain-containing protein</fullName>
    </recommendedName>
</protein>
<dbReference type="InterPro" id="IPR044730">
    <property type="entry name" value="RNase_H-like_dom_plant"/>
</dbReference>
<sequence length="262" mass="30410">MPTLVNLRYKRITTNVRCPRCGSGEEDSFHVFQQCPTSCEVWQNISMNWVTTYSNQNTRTWLTWVLAKGTKEQSLVFCCALWVIWISRNQLVHERKHLSGRDIAQKIERYIAELEGVGKERRTLRIDRIQKHSEEELEDTILFDAAFEANRSRSASGVIVLNRRGEMRVLKTTLHSNVSSPFLAEAFACLQAIKLGAIINDIKSHSSLFHEIKFQFIQKSKNFQAHKIAKETLANEDERYLVRDESIYSEGVTEEEWSRNPD</sequence>
<organism evidence="2 3">
    <name type="scientific">Gossypium laxum</name>
    <dbReference type="NCBI Taxonomy" id="34288"/>
    <lineage>
        <taxon>Eukaryota</taxon>
        <taxon>Viridiplantae</taxon>
        <taxon>Streptophyta</taxon>
        <taxon>Embryophyta</taxon>
        <taxon>Tracheophyta</taxon>
        <taxon>Spermatophyta</taxon>
        <taxon>Magnoliopsida</taxon>
        <taxon>eudicotyledons</taxon>
        <taxon>Gunneridae</taxon>
        <taxon>Pentapetalae</taxon>
        <taxon>rosids</taxon>
        <taxon>malvids</taxon>
        <taxon>Malvales</taxon>
        <taxon>Malvaceae</taxon>
        <taxon>Malvoideae</taxon>
        <taxon>Gossypium</taxon>
    </lineage>
</organism>
<evidence type="ECO:0000313" key="3">
    <source>
        <dbReference type="Proteomes" id="UP000593574"/>
    </source>
</evidence>
<accession>A0A7J8YX19</accession>
<dbReference type="PANTHER" id="PTHR47074">
    <property type="entry name" value="BNAC02G40300D PROTEIN"/>
    <property type="match status" value="1"/>
</dbReference>
<evidence type="ECO:0000313" key="2">
    <source>
        <dbReference type="EMBL" id="MBA0704127.1"/>
    </source>
</evidence>
<dbReference type="Pfam" id="PF13456">
    <property type="entry name" value="RVT_3"/>
    <property type="match status" value="1"/>
</dbReference>
<feature type="domain" description="RNase H type-1" evidence="1">
    <location>
        <begin position="143"/>
        <end position="195"/>
    </location>
</feature>